<keyword evidence="5" id="KW-1185">Reference proteome</keyword>
<evidence type="ECO:0000313" key="5">
    <source>
        <dbReference type="Proteomes" id="UP000194841"/>
    </source>
</evidence>
<keyword evidence="2" id="KW-0472">Membrane</keyword>
<feature type="transmembrane region" description="Helical" evidence="2">
    <location>
        <begin position="21"/>
        <end position="45"/>
    </location>
</feature>
<organism evidence="4 5">
    <name type="scientific">Pseudoalteromonas ulvae</name>
    <dbReference type="NCBI Taxonomy" id="107327"/>
    <lineage>
        <taxon>Bacteria</taxon>
        <taxon>Pseudomonadati</taxon>
        <taxon>Pseudomonadota</taxon>
        <taxon>Gammaproteobacteria</taxon>
        <taxon>Alteromonadales</taxon>
        <taxon>Pseudoalteromonadaceae</taxon>
        <taxon>Pseudoalteromonas</taxon>
    </lineage>
</organism>
<evidence type="ECO:0000313" key="4">
    <source>
        <dbReference type="EMBL" id="OUL57617.1"/>
    </source>
</evidence>
<dbReference type="Pfam" id="PF05036">
    <property type="entry name" value="SPOR"/>
    <property type="match status" value="1"/>
</dbReference>
<dbReference type="PANTHER" id="PTHR38687">
    <property type="entry name" value="CELL DIVISION PROTEIN DEDD-RELATED"/>
    <property type="match status" value="1"/>
</dbReference>
<comment type="caution">
    <text evidence="4">The sequence shown here is derived from an EMBL/GenBank/DDBJ whole genome shotgun (WGS) entry which is preliminary data.</text>
</comment>
<feature type="domain" description="SPOR" evidence="3">
    <location>
        <begin position="93"/>
        <end position="169"/>
    </location>
</feature>
<evidence type="ECO:0000256" key="2">
    <source>
        <dbReference type="SAM" id="Phobius"/>
    </source>
</evidence>
<dbReference type="PANTHER" id="PTHR38687:SF2">
    <property type="entry name" value="CELL DIVISION PROTEIN FTSN"/>
    <property type="match status" value="1"/>
</dbReference>
<dbReference type="GO" id="GO:0042834">
    <property type="term" value="F:peptidoglycan binding"/>
    <property type="evidence" value="ECO:0007669"/>
    <property type="project" value="InterPro"/>
</dbReference>
<gene>
    <name evidence="4" type="ORF">B1199_11150</name>
</gene>
<evidence type="ECO:0000259" key="3">
    <source>
        <dbReference type="PROSITE" id="PS51724"/>
    </source>
</evidence>
<feature type="region of interest" description="Disordered" evidence="1">
    <location>
        <begin position="53"/>
        <end position="74"/>
    </location>
</feature>
<dbReference type="InterPro" id="IPR007730">
    <property type="entry name" value="SPOR-like_dom"/>
</dbReference>
<dbReference type="PROSITE" id="PS51724">
    <property type="entry name" value="SPOR"/>
    <property type="match status" value="1"/>
</dbReference>
<evidence type="ECO:0000256" key="1">
    <source>
        <dbReference type="SAM" id="MobiDB-lite"/>
    </source>
</evidence>
<dbReference type="AlphaFoldDB" id="A0A244CPR9"/>
<dbReference type="Gene3D" id="3.30.70.1070">
    <property type="entry name" value="Sporulation related repeat"/>
    <property type="match status" value="1"/>
</dbReference>
<dbReference type="InterPro" id="IPR036680">
    <property type="entry name" value="SPOR-like_sf"/>
</dbReference>
<dbReference type="InterPro" id="IPR052521">
    <property type="entry name" value="Cell_div_SPOR-domain"/>
</dbReference>
<dbReference type="OrthoDB" id="8558195at2"/>
<dbReference type="RefSeq" id="WP_086744203.1">
    <property type="nucleotide sequence ID" value="NZ_MWPV01000003.1"/>
</dbReference>
<keyword evidence="2" id="KW-1133">Transmembrane helix</keyword>
<keyword evidence="2" id="KW-0812">Transmembrane</keyword>
<sequence>MAQHDFINKKRPSKKAPPPKAKLPIGLLLLAIVLVSGLSYGLWYITHNKPTVKTTEKPKPTVKAQKQPEVKPQPPKFIEEIKSHEVEVEVTEQEQKGPYALICGSFKTSERAEAQKAMIAFQGISSDIHLSKNGYYRVKLGPYSTKRLAESDRNKLKRANAARCQILNWS</sequence>
<proteinExistence type="predicted"/>
<accession>A0A244CPR9</accession>
<dbReference type="Proteomes" id="UP000194841">
    <property type="component" value="Unassembled WGS sequence"/>
</dbReference>
<dbReference type="SUPFAM" id="SSF110997">
    <property type="entry name" value="Sporulation related repeat"/>
    <property type="match status" value="1"/>
</dbReference>
<dbReference type="EMBL" id="MWPV01000003">
    <property type="protein sequence ID" value="OUL57617.1"/>
    <property type="molecule type" value="Genomic_DNA"/>
</dbReference>
<reference evidence="4 5" key="1">
    <citation type="submission" date="2017-02" db="EMBL/GenBank/DDBJ databases">
        <title>Pseudoalteromonas ulvae TC14 Genome.</title>
        <authorList>
            <person name="Molmeret M."/>
        </authorList>
    </citation>
    <scope>NUCLEOTIDE SEQUENCE [LARGE SCALE GENOMIC DNA]</scope>
    <source>
        <strain evidence="4">TC14</strain>
    </source>
</reference>
<protein>
    <submittedName>
        <fullName evidence="4">SPOR domain-containing protein</fullName>
    </submittedName>
</protein>
<name>A0A244CPR9_PSEDV</name>